<evidence type="ECO:0000259" key="1">
    <source>
        <dbReference type="SMART" id="SM00849"/>
    </source>
</evidence>
<evidence type="ECO:0000313" key="2">
    <source>
        <dbReference type="EMBL" id="WAH35743.1"/>
    </source>
</evidence>
<feature type="domain" description="Metallo-beta-lactamase" evidence="1">
    <location>
        <begin position="29"/>
        <end position="233"/>
    </location>
</feature>
<proteinExistence type="predicted"/>
<reference evidence="2" key="1">
    <citation type="submission" date="2022-08" db="EMBL/GenBank/DDBJ databases">
        <title>Alicyclobacillus dauci DSM2870, complete genome.</title>
        <authorList>
            <person name="Wang Q."/>
            <person name="Cai R."/>
            <person name="Wang Z."/>
        </authorList>
    </citation>
    <scope>NUCLEOTIDE SEQUENCE</scope>
    <source>
        <strain evidence="2">DSM 28700</strain>
    </source>
</reference>
<accession>A0ABY6YZK3</accession>
<dbReference type="Proteomes" id="UP001164803">
    <property type="component" value="Chromosome"/>
</dbReference>
<dbReference type="Gene3D" id="3.60.15.10">
    <property type="entry name" value="Ribonuclease Z/Hydroxyacylglutathione hydrolase-like"/>
    <property type="match status" value="1"/>
</dbReference>
<dbReference type="PANTHER" id="PTHR42951">
    <property type="entry name" value="METALLO-BETA-LACTAMASE DOMAIN-CONTAINING"/>
    <property type="match status" value="1"/>
</dbReference>
<dbReference type="InterPro" id="IPR036866">
    <property type="entry name" value="RibonucZ/Hydroxyglut_hydro"/>
</dbReference>
<organism evidence="2 3">
    <name type="scientific">Alicyclobacillus dauci</name>
    <dbReference type="NCBI Taxonomy" id="1475485"/>
    <lineage>
        <taxon>Bacteria</taxon>
        <taxon>Bacillati</taxon>
        <taxon>Bacillota</taxon>
        <taxon>Bacilli</taxon>
        <taxon>Bacillales</taxon>
        <taxon>Alicyclobacillaceae</taxon>
        <taxon>Alicyclobacillus</taxon>
    </lineage>
</organism>
<sequence length="434" mass="47811">MPSTLYPTPVKMNDDVWQIDLLEQNIPYRTGAYVIVDERPTLVETGAANSHEVLIAGLDTIGLSPKDLAYVIVTHVHLDHAGGAGQMMSAAPQAKLVVHPRGARHMADPSKLWAGAQAVYGDRTEDLFGAVQPVPEENILIRDHESTLNIGKRTLTFFDSPGHAKHHFTILDPVSNALYAGDAAGILYPTEFTGYGYDFIMPTTSPVDFDPAAVHNTMDMLRKLPFEWVYHTHFGKSAKDEAIKHTERLADAFATLIADVYQEGVELQTVIAALRQLVENDLRAQGRTPEKIEALDIDIVLDSMGLLYYEEKPERTCRSKISALLHAVGRMYACALSKCVHPACFYFDDLDCASVDNGEDAVSPMDGWDMGVRSVPRRSNDEGMEYSFGDAPLRFCLAAVGAPPKHQQCFSRCPVCFTSLDKPTACPFSPRPSL</sequence>
<dbReference type="PANTHER" id="PTHR42951:SF22">
    <property type="entry name" value="METALLO BETA-LACTAMASE SUPERFAMILY LIPOPROTEIN"/>
    <property type="match status" value="1"/>
</dbReference>
<evidence type="ECO:0000313" key="3">
    <source>
        <dbReference type="Proteomes" id="UP001164803"/>
    </source>
</evidence>
<dbReference type="SUPFAM" id="SSF56281">
    <property type="entry name" value="Metallo-hydrolase/oxidoreductase"/>
    <property type="match status" value="1"/>
</dbReference>
<dbReference type="InterPro" id="IPR050855">
    <property type="entry name" value="NDM-1-like"/>
</dbReference>
<keyword evidence="3" id="KW-1185">Reference proteome</keyword>
<name>A0ABY6YZK3_9BACL</name>
<dbReference type="EMBL" id="CP104064">
    <property type="protein sequence ID" value="WAH35743.1"/>
    <property type="molecule type" value="Genomic_DNA"/>
</dbReference>
<dbReference type="InterPro" id="IPR001279">
    <property type="entry name" value="Metallo-B-lactamas"/>
</dbReference>
<gene>
    <name evidence="2" type="ORF">NZD86_15885</name>
</gene>
<dbReference type="CDD" id="cd07726">
    <property type="entry name" value="ST1585-like_MBL-fold"/>
    <property type="match status" value="1"/>
</dbReference>
<dbReference type="InterPro" id="IPR037482">
    <property type="entry name" value="ST1585_MBL-fold"/>
</dbReference>
<dbReference type="RefSeq" id="WP_268043025.1">
    <property type="nucleotide sequence ID" value="NZ_CP104064.1"/>
</dbReference>
<protein>
    <submittedName>
        <fullName evidence="2">MBL fold metallo-hydrolase</fullName>
    </submittedName>
</protein>
<dbReference type="SMART" id="SM00849">
    <property type="entry name" value="Lactamase_B"/>
    <property type="match status" value="1"/>
</dbReference>
<dbReference type="Pfam" id="PF00753">
    <property type="entry name" value="Lactamase_B"/>
    <property type="match status" value="1"/>
</dbReference>